<dbReference type="EMBL" id="BJTG01000016">
    <property type="protein sequence ID" value="GEJ59510.1"/>
    <property type="molecule type" value="Genomic_DNA"/>
</dbReference>
<accession>A0A7I9VTM4</accession>
<feature type="transmembrane region" description="Helical" evidence="1">
    <location>
        <begin position="51"/>
        <end position="71"/>
    </location>
</feature>
<dbReference type="Proteomes" id="UP000503640">
    <property type="component" value="Unassembled WGS sequence"/>
</dbReference>
<comment type="caution">
    <text evidence="2">The sequence shown here is derived from an EMBL/GenBank/DDBJ whole genome shotgun (WGS) entry which is preliminary data.</text>
</comment>
<protein>
    <recommendedName>
        <fullName evidence="4">Copper resistance protein D domain-containing protein</fullName>
    </recommendedName>
</protein>
<feature type="transmembrane region" description="Helical" evidence="1">
    <location>
        <begin position="125"/>
        <end position="145"/>
    </location>
</feature>
<dbReference type="AlphaFoldDB" id="A0A7I9VTM4"/>
<proteinExistence type="predicted"/>
<gene>
    <name evidence="2" type="ORF">AMYX_42510</name>
</gene>
<evidence type="ECO:0000313" key="2">
    <source>
        <dbReference type="EMBL" id="GEJ59510.1"/>
    </source>
</evidence>
<name>A0A7I9VTM4_9BACT</name>
<keyword evidence="3" id="KW-1185">Reference proteome</keyword>
<keyword evidence="1" id="KW-1133">Transmembrane helix</keyword>
<reference evidence="3" key="1">
    <citation type="journal article" date="2020" name="Appl. Environ. Microbiol.">
        <title>Diazotrophic Anaeromyxobacter Isolates from Soils.</title>
        <authorList>
            <person name="Masuda Y."/>
            <person name="Yamanaka H."/>
            <person name="Xu Z.X."/>
            <person name="Shiratori Y."/>
            <person name="Aono T."/>
            <person name="Amachi S."/>
            <person name="Senoo K."/>
            <person name="Itoh H."/>
        </authorList>
    </citation>
    <scope>NUCLEOTIDE SEQUENCE [LARGE SCALE GENOMIC DNA]</scope>
    <source>
        <strain evidence="3">R267</strain>
    </source>
</reference>
<evidence type="ECO:0000313" key="3">
    <source>
        <dbReference type="Proteomes" id="UP000503640"/>
    </source>
</evidence>
<evidence type="ECO:0008006" key="4">
    <source>
        <dbReference type="Google" id="ProtNLM"/>
    </source>
</evidence>
<keyword evidence="1" id="KW-0472">Membrane</keyword>
<organism evidence="2 3">
    <name type="scientific">Anaeromyxobacter diazotrophicus</name>
    <dbReference type="NCBI Taxonomy" id="2590199"/>
    <lineage>
        <taxon>Bacteria</taxon>
        <taxon>Pseudomonadati</taxon>
        <taxon>Myxococcota</taxon>
        <taxon>Myxococcia</taxon>
        <taxon>Myxococcales</taxon>
        <taxon>Cystobacterineae</taxon>
        <taxon>Anaeromyxobacteraceae</taxon>
        <taxon>Anaeromyxobacter</taxon>
    </lineage>
</organism>
<dbReference type="RefSeq" id="WP_176069078.1">
    <property type="nucleotide sequence ID" value="NZ_BJTG01000016.1"/>
</dbReference>
<sequence>MTLQLVLRFLHVLAAAVWIGSALFWPGAVRRAVAAAPAQPPSPALALARSGLALDLAFGLATIATGLLYLAMGEVPIRHGIEAGMLFALLRLALLSALARPALRGVTEGLAAGDLELARAASRKLPAYAGAAHLLWLLALIGMVWPV</sequence>
<keyword evidence="1" id="KW-0812">Transmembrane</keyword>
<evidence type="ECO:0000256" key="1">
    <source>
        <dbReference type="SAM" id="Phobius"/>
    </source>
</evidence>